<organism evidence="1 2">
    <name type="scientific">Microbacterium plantarum</name>
    <dbReference type="NCBI Taxonomy" id="1816425"/>
    <lineage>
        <taxon>Bacteria</taxon>
        <taxon>Bacillati</taxon>
        <taxon>Actinomycetota</taxon>
        <taxon>Actinomycetes</taxon>
        <taxon>Micrococcales</taxon>
        <taxon>Microbacteriaceae</taxon>
        <taxon>Microbacterium</taxon>
    </lineage>
</organism>
<dbReference type="EMBL" id="JBHLHV010000002">
    <property type="protein sequence ID" value="MFB8893588.1"/>
    <property type="molecule type" value="Genomic_DNA"/>
</dbReference>
<accession>A0ABV5EUE3</accession>
<dbReference type="Proteomes" id="UP001589643">
    <property type="component" value="Unassembled WGS sequence"/>
</dbReference>
<reference evidence="1 2" key="1">
    <citation type="submission" date="2024-08" db="EMBL/GenBank/DDBJ databases">
        <title>Heavy metals resistant antinobacteria isolated from wastewater.</title>
        <authorList>
            <person name="Roman Ponce B."/>
            <person name="Blanco Mercado M.A."/>
            <person name="Avila Aldana I.N."/>
            <person name="Morales Arrieta S."/>
        </authorList>
    </citation>
    <scope>NUCLEOTIDE SEQUENCE [LARGE SCALE GENOMIC DNA]</scope>
    <source>
        <strain evidence="2">sma-1</strain>
    </source>
</reference>
<evidence type="ECO:0000313" key="2">
    <source>
        <dbReference type="Proteomes" id="UP001589643"/>
    </source>
</evidence>
<proteinExistence type="predicted"/>
<sequence length="59" mass="6525">MLWLIPVVSRHPDPLGDFDHAVPIEAASWADAALSIANDPDWAVLWEPPSDPLRVHGYP</sequence>
<protein>
    <submittedName>
        <fullName evidence="1">Uncharacterized protein</fullName>
    </submittedName>
</protein>
<comment type="caution">
    <text evidence="1">The sequence shown here is derived from an EMBL/GenBank/DDBJ whole genome shotgun (WGS) entry which is preliminary data.</text>
</comment>
<name>A0ABV5EUE3_9MICO</name>
<keyword evidence="2" id="KW-1185">Reference proteome</keyword>
<evidence type="ECO:0000313" key="1">
    <source>
        <dbReference type="EMBL" id="MFB8893588.1"/>
    </source>
</evidence>
<gene>
    <name evidence="1" type="ORF">AB7P39_12130</name>
</gene>
<dbReference type="RefSeq" id="WP_378719279.1">
    <property type="nucleotide sequence ID" value="NZ_JBHLHV010000002.1"/>
</dbReference>